<dbReference type="Proteomes" id="UP000319578">
    <property type="component" value="Unassembled WGS sequence"/>
</dbReference>
<evidence type="ECO:0000313" key="3">
    <source>
        <dbReference type="Proteomes" id="UP000036834"/>
    </source>
</evidence>
<dbReference type="RefSeq" id="WP_049741521.1">
    <property type="nucleotide sequence ID" value="NZ_BJON01000020.1"/>
</dbReference>
<protein>
    <recommendedName>
        <fullName evidence="5">Phage ABA sandwich domain-containing protein</fullName>
    </recommendedName>
</protein>
<organism evidence="2 3">
    <name type="scientific">Brevibacillus reuszeri</name>
    <dbReference type="NCBI Taxonomy" id="54915"/>
    <lineage>
        <taxon>Bacteria</taxon>
        <taxon>Bacillati</taxon>
        <taxon>Bacillota</taxon>
        <taxon>Bacilli</taxon>
        <taxon>Bacillales</taxon>
        <taxon>Paenibacillaceae</taxon>
        <taxon>Brevibacillus</taxon>
    </lineage>
</organism>
<dbReference type="STRING" id="54915.ADS79_26905"/>
<gene>
    <name evidence="2" type="ORF">ADS79_26905</name>
    <name evidence="1" type="ORF">BRE01_48970</name>
</gene>
<evidence type="ECO:0008006" key="5">
    <source>
        <dbReference type="Google" id="ProtNLM"/>
    </source>
</evidence>
<comment type="caution">
    <text evidence="2">The sequence shown here is derived from an EMBL/GenBank/DDBJ whole genome shotgun (WGS) entry which is preliminary data.</text>
</comment>
<dbReference type="EMBL" id="LGIQ01000011">
    <property type="protein sequence ID" value="KNB69499.1"/>
    <property type="molecule type" value="Genomic_DNA"/>
</dbReference>
<keyword evidence="4" id="KW-1185">Reference proteome</keyword>
<name>A0A0K9YLD0_9BACL</name>
<reference evidence="3" key="1">
    <citation type="submission" date="2015-07" db="EMBL/GenBank/DDBJ databases">
        <title>Genome sequencing project for genomic taxonomy and phylogenomics of Bacillus-like bacteria.</title>
        <authorList>
            <person name="Liu B."/>
            <person name="Wang J."/>
            <person name="Zhu Y."/>
            <person name="Liu G."/>
            <person name="Chen Q."/>
            <person name="Chen Z."/>
            <person name="Lan J."/>
            <person name="Che J."/>
            <person name="Ge C."/>
            <person name="Shi H."/>
            <person name="Pan Z."/>
            <person name="Liu X."/>
        </authorList>
    </citation>
    <scope>NUCLEOTIDE SEQUENCE [LARGE SCALE GENOMIC DNA]</scope>
    <source>
        <strain evidence="3">DSM 9887</strain>
    </source>
</reference>
<reference evidence="2" key="2">
    <citation type="submission" date="2015-07" db="EMBL/GenBank/DDBJ databases">
        <title>MeaNS - Measles Nucleotide Surveillance Program.</title>
        <authorList>
            <person name="Tran T."/>
            <person name="Druce J."/>
        </authorList>
    </citation>
    <scope>NUCLEOTIDE SEQUENCE</scope>
    <source>
        <strain evidence="2">DSM 9887</strain>
    </source>
</reference>
<accession>A0A0K9YLD0</accession>
<proteinExistence type="predicted"/>
<reference evidence="1 4" key="3">
    <citation type="submission" date="2019-06" db="EMBL/GenBank/DDBJ databases">
        <title>Whole genome shotgun sequence of Brevibacillus reuszeri NBRC 15719.</title>
        <authorList>
            <person name="Hosoyama A."/>
            <person name="Uohara A."/>
            <person name="Ohji S."/>
            <person name="Ichikawa N."/>
        </authorList>
    </citation>
    <scope>NUCLEOTIDE SEQUENCE [LARGE SCALE GENOMIC DNA]</scope>
    <source>
        <strain evidence="1 4">NBRC 15719</strain>
    </source>
</reference>
<evidence type="ECO:0000313" key="1">
    <source>
        <dbReference type="EMBL" id="GED71195.1"/>
    </source>
</evidence>
<dbReference type="EMBL" id="BJON01000020">
    <property type="protein sequence ID" value="GED71195.1"/>
    <property type="molecule type" value="Genomic_DNA"/>
</dbReference>
<dbReference type="PATRIC" id="fig|54915.3.peg.4561"/>
<dbReference type="AlphaFoldDB" id="A0A0K9YLD0"/>
<dbReference type="OrthoDB" id="2667300at2"/>
<dbReference type="Proteomes" id="UP000036834">
    <property type="component" value="Unassembled WGS sequence"/>
</dbReference>
<sequence>MEAGRELDAKVAEALGWMERIGGWIKFTDNGPRFIEDKHFRPSTTWSGIGVLVEEAEKQGIYLNFEHFREGRYLGRAYKFCEASQEWVRVPSGIDGKPPIAGTVSHAVSLAFLKVKGIAI</sequence>
<evidence type="ECO:0000313" key="2">
    <source>
        <dbReference type="EMBL" id="KNB69499.1"/>
    </source>
</evidence>
<evidence type="ECO:0000313" key="4">
    <source>
        <dbReference type="Proteomes" id="UP000319578"/>
    </source>
</evidence>